<keyword evidence="2" id="KW-1185">Reference proteome</keyword>
<name>A0A8S9YQI4_9TREM</name>
<gene>
    <name evidence="1" type="ORF">EG68_07095</name>
</gene>
<sequence length="87" mass="10089">MSKFKRDIQRISSAMFGFILLSWLLVSGTFGYVADPVSRLVDASEWDEVEQAPEILFPRSLRSTLFPRVGRSKYNNKRGVRIMRFTD</sequence>
<reference evidence="1" key="1">
    <citation type="submission" date="2019-07" db="EMBL/GenBank/DDBJ databases">
        <title>Annotation for the trematode Paragonimus miyazaki's.</title>
        <authorList>
            <person name="Choi Y.-J."/>
        </authorList>
    </citation>
    <scope>NUCLEOTIDE SEQUENCE</scope>
    <source>
        <strain evidence="1">Japan</strain>
    </source>
</reference>
<dbReference type="Proteomes" id="UP000822476">
    <property type="component" value="Unassembled WGS sequence"/>
</dbReference>
<proteinExistence type="predicted"/>
<dbReference type="EMBL" id="JTDE01002544">
    <property type="protein sequence ID" value="KAF7257215.1"/>
    <property type="molecule type" value="Genomic_DNA"/>
</dbReference>
<dbReference type="AlphaFoldDB" id="A0A8S9YQI4"/>
<evidence type="ECO:0000313" key="1">
    <source>
        <dbReference type="EMBL" id="KAF7257215.1"/>
    </source>
</evidence>
<comment type="caution">
    <text evidence="1">The sequence shown here is derived from an EMBL/GenBank/DDBJ whole genome shotgun (WGS) entry which is preliminary data.</text>
</comment>
<protein>
    <submittedName>
        <fullName evidence="1">Uncharacterized protein</fullName>
    </submittedName>
</protein>
<organism evidence="1 2">
    <name type="scientific">Paragonimus skrjabini miyazakii</name>
    <dbReference type="NCBI Taxonomy" id="59628"/>
    <lineage>
        <taxon>Eukaryota</taxon>
        <taxon>Metazoa</taxon>
        <taxon>Spiralia</taxon>
        <taxon>Lophotrochozoa</taxon>
        <taxon>Platyhelminthes</taxon>
        <taxon>Trematoda</taxon>
        <taxon>Digenea</taxon>
        <taxon>Plagiorchiida</taxon>
        <taxon>Troglotremata</taxon>
        <taxon>Troglotrematidae</taxon>
        <taxon>Paragonimus</taxon>
    </lineage>
</organism>
<accession>A0A8S9YQI4</accession>
<evidence type="ECO:0000313" key="2">
    <source>
        <dbReference type="Proteomes" id="UP000822476"/>
    </source>
</evidence>
<dbReference type="OrthoDB" id="6224590at2759"/>